<keyword evidence="1" id="KW-0812">Transmembrane</keyword>
<evidence type="ECO:0000313" key="3">
    <source>
        <dbReference type="Proteomes" id="UP001054945"/>
    </source>
</evidence>
<comment type="caution">
    <text evidence="2">The sequence shown here is derived from an EMBL/GenBank/DDBJ whole genome shotgun (WGS) entry which is preliminary data.</text>
</comment>
<organism evidence="2 3">
    <name type="scientific">Caerostris extrusa</name>
    <name type="common">Bark spider</name>
    <name type="synonym">Caerostris bankana</name>
    <dbReference type="NCBI Taxonomy" id="172846"/>
    <lineage>
        <taxon>Eukaryota</taxon>
        <taxon>Metazoa</taxon>
        <taxon>Ecdysozoa</taxon>
        <taxon>Arthropoda</taxon>
        <taxon>Chelicerata</taxon>
        <taxon>Arachnida</taxon>
        <taxon>Araneae</taxon>
        <taxon>Araneomorphae</taxon>
        <taxon>Entelegynae</taxon>
        <taxon>Araneoidea</taxon>
        <taxon>Araneidae</taxon>
        <taxon>Caerostris</taxon>
    </lineage>
</organism>
<keyword evidence="1" id="KW-1133">Transmembrane helix</keyword>
<dbReference type="AlphaFoldDB" id="A0AAV4TTR3"/>
<sequence length="51" mass="5496">MKNTPHGVKLDLMGNEDSNHWILVVTGCFHCLPISCFGSFSMSVALSDAQG</sequence>
<accession>A0AAV4TTR3</accession>
<keyword evidence="3" id="KW-1185">Reference proteome</keyword>
<evidence type="ECO:0000313" key="2">
    <source>
        <dbReference type="EMBL" id="GIY50008.1"/>
    </source>
</evidence>
<keyword evidence="1" id="KW-0472">Membrane</keyword>
<dbReference type="PROSITE" id="PS51257">
    <property type="entry name" value="PROKAR_LIPOPROTEIN"/>
    <property type="match status" value="1"/>
</dbReference>
<feature type="non-terminal residue" evidence="2">
    <location>
        <position position="51"/>
    </location>
</feature>
<gene>
    <name evidence="2" type="ORF">CEXT_750741</name>
</gene>
<dbReference type="EMBL" id="BPLR01011924">
    <property type="protein sequence ID" value="GIY50008.1"/>
    <property type="molecule type" value="Genomic_DNA"/>
</dbReference>
<name>A0AAV4TTR3_CAEEX</name>
<feature type="transmembrane region" description="Helical" evidence="1">
    <location>
        <begin position="20"/>
        <end position="46"/>
    </location>
</feature>
<proteinExistence type="predicted"/>
<dbReference type="Proteomes" id="UP001054945">
    <property type="component" value="Unassembled WGS sequence"/>
</dbReference>
<evidence type="ECO:0000256" key="1">
    <source>
        <dbReference type="SAM" id="Phobius"/>
    </source>
</evidence>
<reference evidence="2 3" key="1">
    <citation type="submission" date="2021-06" db="EMBL/GenBank/DDBJ databases">
        <title>Caerostris extrusa draft genome.</title>
        <authorList>
            <person name="Kono N."/>
            <person name="Arakawa K."/>
        </authorList>
    </citation>
    <scope>NUCLEOTIDE SEQUENCE [LARGE SCALE GENOMIC DNA]</scope>
</reference>
<protein>
    <submittedName>
        <fullName evidence="2">Uncharacterized protein</fullName>
    </submittedName>
</protein>